<dbReference type="RefSeq" id="WP_121211988.1">
    <property type="nucleotide sequence ID" value="NZ_RBIM01000006.1"/>
</dbReference>
<gene>
    <name evidence="2" type="ORF">C7435_2572</name>
</gene>
<organism evidence="2 3">
    <name type="scientific">Maricaulis maris</name>
    <dbReference type="NCBI Taxonomy" id="74318"/>
    <lineage>
        <taxon>Bacteria</taxon>
        <taxon>Pseudomonadati</taxon>
        <taxon>Pseudomonadota</taxon>
        <taxon>Alphaproteobacteria</taxon>
        <taxon>Maricaulales</taxon>
        <taxon>Maricaulaceae</taxon>
        <taxon>Maricaulis</taxon>
    </lineage>
</organism>
<sequence length="352" mass="37407">MRTTFIIAIMLAALVGLAAYGPGSLDAMRFNPPPANPALDAVFETASSPVRTEAAGLHGAEDLEVGPDGRLYTSLADGRIMARTRDGDWSEYANTSGRPLGLSFAPDGSLFIADALRGLLRHTPDGFEVWLASAQDGGSLVFTDDLTVLADGGIILTDASLRHGYGAHLDSFMEAEQTGRILLVTAPGEMTELAGGLGFINGVDHDPATSLVYVNETWAGRIWQLDPDNGSLTVLIDGLPGYPDNLEFDAASGLIWTAMPSLRSTDLEMLHARPFLKRLVWRWLQIAGLPPLPDRPAMAIAIDTDGQPVFGLRGPVEDADGITTALVWNGELWTSGLARDGITVFAAPVTAD</sequence>
<evidence type="ECO:0000313" key="2">
    <source>
        <dbReference type="EMBL" id="RKQ95469.1"/>
    </source>
</evidence>
<dbReference type="PANTHER" id="PTHR10426">
    <property type="entry name" value="STRICTOSIDINE SYNTHASE-RELATED"/>
    <property type="match status" value="1"/>
</dbReference>
<accession>A0A495D3V4</accession>
<evidence type="ECO:0000259" key="1">
    <source>
        <dbReference type="Pfam" id="PF08450"/>
    </source>
</evidence>
<feature type="domain" description="SMP-30/Gluconolactonase/LRE-like region" evidence="1">
    <location>
        <begin position="84"/>
        <end position="261"/>
    </location>
</feature>
<proteinExistence type="predicted"/>
<dbReference type="OrthoDB" id="9775406at2"/>
<dbReference type="SUPFAM" id="SSF63829">
    <property type="entry name" value="Calcium-dependent phosphotriesterase"/>
    <property type="match status" value="1"/>
</dbReference>
<dbReference type="EMBL" id="RBIM01000006">
    <property type="protein sequence ID" value="RKQ95469.1"/>
    <property type="molecule type" value="Genomic_DNA"/>
</dbReference>
<dbReference type="InterPro" id="IPR013658">
    <property type="entry name" value="SGL"/>
</dbReference>
<protein>
    <submittedName>
        <fullName evidence="2">Sugar lactone lactonase YvrE</fullName>
    </submittedName>
</protein>
<dbReference type="GO" id="GO:0016787">
    <property type="term" value="F:hydrolase activity"/>
    <property type="evidence" value="ECO:0007669"/>
    <property type="project" value="TreeGrafter"/>
</dbReference>
<comment type="caution">
    <text evidence="2">The sequence shown here is derived from an EMBL/GenBank/DDBJ whole genome shotgun (WGS) entry which is preliminary data.</text>
</comment>
<dbReference type="AlphaFoldDB" id="A0A495D3V4"/>
<dbReference type="Pfam" id="PF08450">
    <property type="entry name" value="SGL"/>
    <property type="match status" value="1"/>
</dbReference>
<dbReference type="Proteomes" id="UP000273675">
    <property type="component" value="Unassembled WGS sequence"/>
</dbReference>
<evidence type="ECO:0000313" key="3">
    <source>
        <dbReference type="Proteomes" id="UP000273675"/>
    </source>
</evidence>
<name>A0A495D3V4_9PROT</name>
<dbReference type="Gene3D" id="2.120.10.30">
    <property type="entry name" value="TolB, C-terminal domain"/>
    <property type="match status" value="1"/>
</dbReference>
<dbReference type="PANTHER" id="PTHR10426:SF88">
    <property type="entry name" value="ADIPOCYTE PLASMA MEMBRANE-ASSOCIATED PROTEIN HEMOMUCIN-RELATED"/>
    <property type="match status" value="1"/>
</dbReference>
<reference evidence="2 3" key="1">
    <citation type="submission" date="2018-10" db="EMBL/GenBank/DDBJ databases">
        <title>Genomic Encyclopedia of Type Strains, Phase IV (KMG-IV): sequencing the most valuable type-strain genomes for metagenomic binning, comparative biology and taxonomic classification.</title>
        <authorList>
            <person name="Goeker M."/>
        </authorList>
    </citation>
    <scope>NUCLEOTIDE SEQUENCE [LARGE SCALE GENOMIC DNA]</scope>
    <source>
        <strain evidence="2 3">DSM 4734</strain>
    </source>
</reference>
<dbReference type="GO" id="GO:0012505">
    <property type="term" value="C:endomembrane system"/>
    <property type="evidence" value="ECO:0007669"/>
    <property type="project" value="TreeGrafter"/>
</dbReference>
<dbReference type="InterPro" id="IPR011042">
    <property type="entry name" value="6-blade_b-propeller_TolB-like"/>
</dbReference>
<dbReference type="Pfam" id="PF20067">
    <property type="entry name" value="SSL_N"/>
    <property type="match status" value="1"/>
</dbReference>